<accession>A0A1X2HLM9</accession>
<evidence type="ECO:0000313" key="1">
    <source>
        <dbReference type="EMBL" id="ORY99547.1"/>
    </source>
</evidence>
<name>A0A1X2HLM9_9FUNG</name>
<gene>
    <name evidence="1" type="ORF">BCR42DRAFT_444630</name>
</gene>
<dbReference type="AlphaFoldDB" id="A0A1X2HLM9"/>
<comment type="caution">
    <text evidence="1">The sequence shown here is derived from an EMBL/GenBank/DDBJ whole genome shotgun (WGS) entry which is preliminary data.</text>
</comment>
<proteinExistence type="predicted"/>
<reference evidence="1 2" key="1">
    <citation type="submission" date="2016-07" db="EMBL/GenBank/DDBJ databases">
        <title>Pervasive Adenine N6-methylation of Active Genes in Fungi.</title>
        <authorList>
            <consortium name="DOE Joint Genome Institute"/>
            <person name="Mondo S.J."/>
            <person name="Dannebaum R.O."/>
            <person name="Kuo R.C."/>
            <person name="Labutti K."/>
            <person name="Haridas S."/>
            <person name="Kuo A."/>
            <person name="Salamov A."/>
            <person name="Ahrendt S.R."/>
            <person name="Lipzen A."/>
            <person name="Sullivan W."/>
            <person name="Andreopoulos W.B."/>
            <person name="Clum A."/>
            <person name="Lindquist E."/>
            <person name="Daum C."/>
            <person name="Ramamoorthy G.K."/>
            <person name="Gryganskyi A."/>
            <person name="Culley D."/>
            <person name="Magnuson J.K."/>
            <person name="James T.Y."/>
            <person name="O'Malley M.A."/>
            <person name="Stajich J.E."/>
            <person name="Spatafora J.W."/>
            <person name="Visel A."/>
            <person name="Grigoriev I.V."/>
        </authorList>
    </citation>
    <scope>NUCLEOTIDE SEQUENCE [LARGE SCALE GENOMIC DNA]</scope>
    <source>
        <strain evidence="1 2">NRRL 1336</strain>
    </source>
</reference>
<evidence type="ECO:0000313" key="2">
    <source>
        <dbReference type="Proteomes" id="UP000193560"/>
    </source>
</evidence>
<keyword evidence="2" id="KW-1185">Reference proteome</keyword>
<organism evidence="1 2">
    <name type="scientific">Absidia repens</name>
    <dbReference type="NCBI Taxonomy" id="90262"/>
    <lineage>
        <taxon>Eukaryota</taxon>
        <taxon>Fungi</taxon>
        <taxon>Fungi incertae sedis</taxon>
        <taxon>Mucoromycota</taxon>
        <taxon>Mucoromycotina</taxon>
        <taxon>Mucoromycetes</taxon>
        <taxon>Mucorales</taxon>
        <taxon>Cunninghamellaceae</taxon>
        <taxon>Absidia</taxon>
    </lineage>
</organism>
<dbReference type="EMBL" id="MCGE01000061">
    <property type="protein sequence ID" value="ORY99547.1"/>
    <property type="molecule type" value="Genomic_DNA"/>
</dbReference>
<protein>
    <submittedName>
        <fullName evidence="1">Uncharacterized protein</fullName>
    </submittedName>
</protein>
<sequence length="165" mass="18207">MKASSIPVNCNPTTARKLQPLIQYQPTTFEDSKVFPSSSELPITLSASVSEPAVCTPFAIQSNLPSTAAFSTEQVFDITPANTSFQQYLLPYDLSAVYIDPSQLAGSNDPMQVTDDYTRINHSYFGNNGILPLNFGQPLVPPQQHLTEQDFLLTSTLHQLDILHF</sequence>
<dbReference type="Proteomes" id="UP000193560">
    <property type="component" value="Unassembled WGS sequence"/>
</dbReference>